<name>A0A1H0EH23_9BACT</name>
<reference evidence="2" key="1">
    <citation type="submission" date="2016-10" db="EMBL/GenBank/DDBJ databases">
        <authorList>
            <person name="de Groot N.N."/>
        </authorList>
    </citation>
    <scope>NUCLEOTIDE SEQUENCE [LARGE SCALE GENOMIC DNA]</scope>
    <source>
        <strain evidence="2">BP1-145</strain>
    </source>
</reference>
<evidence type="ECO:0000313" key="2">
    <source>
        <dbReference type="Proteomes" id="UP000199134"/>
    </source>
</evidence>
<comment type="caution">
    <text evidence="1">The sequence shown here is derived from an EMBL/GenBank/DDBJ whole genome shotgun (WGS) entry which is preliminary data.</text>
</comment>
<dbReference type="EMBL" id="FNIW01000003">
    <property type="protein sequence ID" value="SDN81566.1"/>
    <property type="molecule type" value="Genomic_DNA"/>
</dbReference>
<dbReference type="AlphaFoldDB" id="A0A1H0EH23"/>
<protein>
    <submittedName>
        <fullName evidence="1">Uncharacterized protein</fullName>
    </submittedName>
</protein>
<proteinExistence type="predicted"/>
<evidence type="ECO:0000313" key="1">
    <source>
        <dbReference type="EMBL" id="SDN81566.1"/>
    </source>
</evidence>
<gene>
    <name evidence="1" type="ORF">SAMN04487900_103155</name>
</gene>
<dbReference type="RefSeq" id="WP_091852050.1">
    <property type="nucleotide sequence ID" value="NZ_FNIW01000003.1"/>
</dbReference>
<dbReference type="Proteomes" id="UP000199134">
    <property type="component" value="Unassembled WGS sequence"/>
</dbReference>
<organism evidence="1 2">
    <name type="scientific">Prevotella communis</name>
    <dbReference type="NCBI Taxonomy" id="2913614"/>
    <lineage>
        <taxon>Bacteria</taxon>
        <taxon>Pseudomonadati</taxon>
        <taxon>Bacteroidota</taxon>
        <taxon>Bacteroidia</taxon>
        <taxon>Bacteroidales</taxon>
        <taxon>Prevotellaceae</taxon>
        <taxon>Prevotella</taxon>
    </lineage>
</organism>
<accession>A0A1H0EH23</accession>
<sequence>MKCIDLVKEEDGMISIAGCKIGDNVDMFSDNMHNYCTYCKPEGDNKMHSIIDVDTMSISNPLYDQDIWSVEVYCEYNQYRKIIWLSVYLWYCYSDKCDTPSEFKELAKKLAESGHFTIEELYFNSSKVYEIIGLSNNKCDVNFMWTKKEYPNVVITLGESICSEDNVYNTELALAKASKRLALKLGKNVSQLNTSELHEVKCHIDIERLNFYENLWKDKILASRDAYCDEICKLDRYYSSHDWDIIYKKAGMSERDVELYREAHEPFQAALDDQSDMYRA</sequence>